<dbReference type="RefSeq" id="WP_163845534.1">
    <property type="nucleotide sequence ID" value="NZ_JAAGVB010000023.1"/>
</dbReference>
<feature type="domain" description="HTH cro/C1-type" evidence="2">
    <location>
        <begin position="36"/>
        <end position="71"/>
    </location>
</feature>
<comment type="caution">
    <text evidence="3">The sequence shown here is derived from an EMBL/GenBank/DDBJ whole genome shotgun (WGS) entry which is preliminary data.</text>
</comment>
<dbReference type="SUPFAM" id="SSF47413">
    <property type="entry name" value="lambda repressor-like DNA-binding domains"/>
    <property type="match status" value="1"/>
</dbReference>
<dbReference type="PROSITE" id="PS50943">
    <property type="entry name" value="HTH_CROC1"/>
    <property type="match status" value="1"/>
</dbReference>
<name>A0A6P1CNT3_9NOCA</name>
<evidence type="ECO:0000313" key="4">
    <source>
        <dbReference type="Proteomes" id="UP000471166"/>
    </source>
</evidence>
<reference evidence="3 4" key="1">
    <citation type="submission" date="2020-01" db="EMBL/GenBank/DDBJ databases">
        <title>Genetics and antimicrobial susceptibilities of Nocardia species isolated from the soil; a comparison with species isolated from humans.</title>
        <authorList>
            <person name="Carrasco G."/>
            <person name="Monzon S."/>
            <person name="Sansegundo M."/>
            <person name="Garcia E."/>
            <person name="Garrido N."/>
            <person name="Medina M.J."/>
            <person name="Villalon P."/>
            <person name="Ramirez-Arocha A.C."/>
            <person name="Jimenez P."/>
            <person name="Cuesta I."/>
            <person name="Valdezate S."/>
        </authorList>
    </citation>
    <scope>NUCLEOTIDE SEQUENCE [LARGE SCALE GENOMIC DNA]</scope>
    <source>
        <strain evidence="3 4">CNM20110626</strain>
    </source>
</reference>
<organism evidence="3 4">
    <name type="scientific">Nocardia cyriacigeorgica</name>
    <dbReference type="NCBI Taxonomy" id="135487"/>
    <lineage>
        <taxon>Bacteria</taxon>
        <taxon>Bacillati</taxon>
        <taxon>Actinomycetota</taxon>
        <taxon>Actinomycetes</taxon>
        <taxon>Mycobacteriales</taxon>
        <taxon>Nocardiaceae</taxon>
        <taxon>Nocardia</taxon>
    </lineage>
</organism>
<protein>
    <submittedName>
        <fullName evidence="3">Helix-turn-helix transcriptional regulator</fullName>
    </submittedName>
</protein>
<dbReference type="EMBL" id="JAAGVB010000023">
    <property type="protein sequence ID" value="NEW34148.1"/>
    <property type="molecule type" value="Genomic_DNA"/>
</dbReference>
<dbReference type="GO" id="GO:0003677">
    <property type="term" value="F:DNA binding"/>
    <property type="evidence" value="ECO:0007669"/>
    <property type="project" value="InterPro"/>
</dbReference>
<dbReference type="Gene3D" id="3.30.450.180">
    <property type="match status" value="1"/>
</dbReference>
<dbReference type="Proteomes" id="UP000471166">
    <property type="component" value="Unassembled WGS sequence"/>
</dbReference>
<dbReference type="PANTHER" id="PTHR35010">
    <property type="entry name" value="BLL4672 PROTEIN-RELATED"/>
    <property type="match status" value="1"/>
</dbReference>
<dbReference type="InterPro" id="IPR041413">
    <property type="entry name" value="MLTR_LBD"/>
</dbReference>
<proteinExistence type="predicted"/>
<dbReference type="Pfam" id="PF17765">
    <property type="entry name" value="MLTR_LBD"/>
    <property type="match status" value="1"/>
</dbReference>
<sequence length="284" mass="31700">RPTDHERPHIPTLGTACLQIRTALGISRATAYLRHGVSTTYLAAIENDRVLPSLEVLDQLIAGYRCDPHQARYLRELRVPAVDLEPPGKLQQLVAGDSTLMAQLADLTHRGILAAYVDPLWNILVCNDGFRAALPGIEATDCVPVWLFTPAAREVLVEWEAETARAIATTKPVLARYRDSIQVHDIMRRLTPNKDFQRLWTPTVEVIYGRPVTDLLHIRDPNTGKLTSLHVVIAEPGQPYNIQLLIATPRPYAGPPDHKHILDTPRRHTSSEEEQGSSSHDQGR</sequence>
<gene>
    <name evidence="3" type="ORF">GV791_16520</name>
</gene>
<evidence type="ECO:0000259" key="2">
    <source>
        <dbReference type="PROSITE" id="PS50943"/>
    </source>
</evidence>
<dbReference type="PANTHER" id="PTHR35010:SF2">
    <property type="entry name" value="BLL4672 PROTEIN"/>
    <property type="match status" value="1"/>
</dbReference>
<dbReference type="Gene3D" id="1.10.260.40">
    <property type="entry name" value="lambda repressor-like DNA-binding domains"/>
    <property type="match status" value="1"/>
</dbReference>
<feature type="non-terminal residue" evidence="3">
    <location>
        <position position="1"/>
    </location>
</feature>
<dbReference type="InterPro" id="IPR010982">
    <property type="entry name" value="Lambda_DNA-bd_dom_sf"/>
</dbReference>
<evidence type="ECO:0000313" key="3">
    <source>
        <dbReference type="EMBL" id="NEW34148.1"/>
    </source>
</evidence>
<feature type="compositionally biased region" description="Basic and acidic residues" evidence="1">
    <location>
        <begin position="256"/>
        <end position="271"/>
    </location>
</feature>
<dbReference type="Pfam" id="PF01381">
    <property type="entry name" value="HTH_3"/>
    <property type="match status" value="1"/>
</dbReference>
<evidence type="ECO:0000256" key="1">
    <source>
        <dbReference type="SAM" id="MobiDB-lite"/>
    </source>
</evidence>
<dbReference type="CDD" id="cd00093">
    <property type="entry name" value="HTH_XRE"/>
    <property type="match status" value="1"/>
</dbReference>
<dbReference type="InterPro" id="IPR001387">
    <property type="entry name" value="Cro/C1-type_HTH"/>
</dbReference>
<accession>A0A6P1CNT3</accession>
<dbReference type="AlphaFoldDB" id="A0A6P1CNT3"/>
<feature type="region of interest" description="Disordered" evidence="1">
    <location>
        <begin position="253"/>
        <end position="284"/>
    </location>
</feature>